<reference evidence="1 2" key="1">
    <citation type="submission" date="2022-06" db="EMBL/GenBank/DDBJ databases">
        <title>Isolation of gut microbiota from human fecal samples.</title>
        <authorList>
            <person name="Pamer E.G."/>
            <person name="Barat B."/>
            <person name="Waligurski E."/>
            <person name="Medina S."/>
            <person name="Paddock L."/>
            <person name="Mostad J."/>
        </authorList>
    </citation>
    <scope>NUCLEOTIDE SEQUENCE [LARGE SCALE GENOMIC DNA]</scope>
    <source>
        <strain evidence="1 2">DFI.9.73</strain>
    </source>
</reference>
<protein>
    <recommendedName>
        <fullName evidence="3">HprK-related kinase B</fullName>
    </recommendedName>
</protein>
<organism evidence="1 2">
    <name type="scientific">Neglectibacter timonensis</name>
    <dbReference type="NCBI Taxonomy" id="1776382"/>
    <lineage>
        <taxon>Bacteria</taxon>
        <taxon>Bacillati</taxon>
        <taxon>Bacillota</taxon>
        <taxon>Clostridia</taxon>
        <taxon>Eubacteriales</taxon>
        <taxon>Oscillospiraceae</taxon>
        <taxon>Neglectibacter</taxon>
    </lineage>
</organism>
<dbReference type="RefSeq" id="WP_066864397.1">
    <property type="nucleotide sequence ID" value="NZ_CABKVV010000014.1"/>
</dbReference>
<dbReference type="SUPFAM" id="SSF53795">
    <property type="entry name" value="PEP carboxykinase-like"/>
    <property type="match status" value="1"/>
</dbReference>
<sequence length="376" mass="43202">MTLNDVIRKIRKESFASSLYATDGCNTVKFVTDNQNEYFAVEQYFNTIWDIWESKDFLGSELLLTRIISLKLEHYDETVSMFHFRPQNDLFYDRTSGFLYNDDLFYVVAKNPSDSITIFDKRRREVYFLRSSDKVDTIHLSQLIKDPINSQRLMQNTILLHSSSCVFEGKSFLFPAQKGAGKSTIVTSLLSYGGKYIGNDSSFVFVQGKRLFLSKNPHCLRLGLETVEHNDNLKNYLANTANISQSKMLYAELVINGKVQIVPSALKHIFGESSIAKDMCPLDYIVFPKLSVDKQYNTIRPLSREEGIEKLAGCIKDSDHKVNWLPFNEIGDLEQATNQAFHEICENLPSCYAIEYNGNPLEVYHSMENFINNERN</sequence>
<dbReference type="Proteomes" id="UP001524473">
    <property type="component" value="Unassembled WGS sequence"/>
</dbReference>
<dbReference type="Gene3D" id="3.40.50.300">
    <property type="entry name" value="P-loop containing nucleotide triphosphate hydrolases"/>
    <property type="match status" value="1"/>
</dbReference>
<dbReference type="GeneID" id="90532536"/>
<proteinExistence type="predicted"/>
<keyword evidence="2" id="KW-1185">Reference proteome</keyword>
<evidence type="ECO:0000313" key="1">
    <source>
        <dbReference type="EMBL" id="MCQ4839598.1"/>
    </source>
</evidence>
<gene>
    <name evidence="1" type="ORF">NE695_06665</name>
</gene>
<accession>A0ABT1RY23</accession>
<dbReference type="InterPro" id="IPR027417">
    <property type="entry name" value="P-loop_NTPase"/>
</dbReference>
<dbReference type="EMBL" id="JANFZH010000011">
    <property type="protein sequence ID" value="MCQ4839598.1"/>
    <property type="molecule type" value="Genomic_DNA"/>
</dbReference>
<name>A0ABT1RY23_9FIRM</name>
<evidence type="ECO:0008006" key="3">
    <source>
        <dbReference type="Google" id="ProtNLM"/>
    </source>
</evidence>
<evidence type="ECO:0000313" key="2">
    <source>
        <dbReference type="Proteomes" id="UP001524473"/>
    </source>
</evidence>
<comment type="caution">
    <text evidence="1">The sequence shown here is derived from an EMBL/GenBank/DDBJ whole genome shotgun (WGS) entry which is preliminary data.</text>
</comment>